<dbReference type="PROSITE" id="PS50915">
    <property type="entry name" value="CRYSTALLIN_BETA_GAMMA"/>
    <property type="match status" value="1"/>
</dbReference>
<protein>
    <recommendedName>
        <fullName evidence="4">Beta/gamma crystallin 'Greek key' domain-containing protein</fullName>
    </recommendedName>
</protein>
<evidence type="ECO:0000256" key="2">
    <source>
        <dbReference type="ARBA" id="ARBA00022737"/>
    </source>
</evidence>
<organism evidence="5 6">
    <name type="scientific">Fibrella forsythiae</name>
    <dbReference type="NCBI Taxonomy" id="2817061"/>
    <lineage>
        <taxon>Bacteria</taxon>
        <taxon>Pseudomonadati</taxon>
        <taxon>Bacteroidota</taxon>
        <taxon>Cytophagia</taxon>
        <taxon>Cytophagales</taxon>
        <taxon>Spirosomataceae</taxon>
        <taxon>Fibrella</taxon>
    </lineage>
</organism>
<evidence type="ECO:0000256" key="1">
    <source>
        <dbReference type="ARBA" id="ARBA00009646"/>
    </source>
</evidence>
<evidence type="ECO:0000313" key="5">
    <source>
        <dbReference type="EMBL" id="MBO0947509.1"/>
    </source>
</evidence>
<feature type="region of interest" description="Disordered" evidence="3">
    <location>
        <begin position="1"/>
        <end position="23"/>
    </location>
</feature>
<sequence length="198" mass="22129">MDGSKPVNAIQEAPGNQIPPRITVYKDRNFKGDQSDETGGYDFLGDDWSDDISSFKIHAGEFEFYPARDYGPEDWGPVRLGVGDYPWVVDAGIKNDSISSWKAFYGVGVPAPIVRQPSAPTGEEAYNYAGIDHRDDPSCGRGNYSSWLYNKHPSRKIKVTYYDSASPQNLKVADMDPNKEYPAGRCQMLNVRSTEFIN</sequence>
<keyword evidence="6" id="KW-1185">Reference proteome</keyword>
<evidence type="ECO:0000259" key="4">
    <source>
        <dbReference type="PROSITE" id="PS50915"/>
    </source>
</evidence>
<dbReference type="Gene3D" id="2.60.20.10">
    <property type="entry name" value="Crystallins"/>
    <property type="match status" value="1"/>
</dbReference>
<dbReference type="SUPFAM" id="SSF49695">
    <property type="entry name" value="gamma-Crystallin-like"/>
    <property type="match status" value="1"/>
</dbReference>
<proteinExistence type="inferred from homology"/>
<reference evidence="5 6" key="1">
    <citation type="submission" date="2021-03" db="EMBL/GenBank/DDBJ databases">
        <title>Fibrella sp. HMF5405 genome sequencing and assembly.</title>
        <authorList>
            <person name="Kang H."/>
            <person name="Kim H."/>
            <person name="Bae S."/>
            <person name="Joh K."/>
        </authorList>
    </citation>
    <scope>NUCLEOTIDE SEQUENCE [LARGE SCALE GENOMIC DNA]</scope>
    <source>
        <strain evidence="5 6">HMF5405</strain>
    </source>
</reference>
<dbReference type="Pfam" id="PF00030">
    <property type="entry name" value="Crystall"/>
    <property type="match status" value="1"/>
</dbReference>
<dbReference type="InterPro" id="IPR001064">
    <property type="entry name" value="Beta/gamma_crystallin"/>
</dbReference>
<comment type="similarity">
    <text evidence="1">Belongs to the beta/gamma-crystallin family.</text>
</comment>
<dbReference type="Proteomes" id="UP000664628">
    <property type="component" value="Unassembled WGS sequence"/>
</dbReference>
<gene>
    <name evidence="5" type="ORF">J2I46_02885</name>
</gene>
<dbReference type="EMBL" id="JAFMYW010000001">
    <property type="protein sequence ID" value="MBO0947509.1"/>
    <property type="molecule type" value="Genomic_DNA"/>
</dbReference>
<dbReference type="RefSeq" id="WP_207327417.1">
    <property type="nucleotide sequence ID" value="NZ_JAFMYW010000001.1"/>
</dbReference>
<accession>A0ABS3JBY0</accession>
<name>A0ABS3JBY0_9BACT</name>
<dbReference type="InterPro" id="IPR011024">
    <property type="entry name" value="G_crystallin-like"/>
</dbReference>
<comment type="caution">
    <text evidence="5">The sequence shown here is derived from an EMBL/GenBank/DDBJ whole genome shotgun (WGS) entry which is preliminary data.</text>
</comment>
<evidence type="ECO:0000256" key="3">
    <source>
        <dbReference type="SAM" id="MobiDB-lite"/>
    </source>
</evidence>
<keyword evidence="2" id="KW-0677">Repeat</keyword>
<evidence type="ECO:0000313" key="6">
    <source>
        <dbReference type="Proteomes" id="UP000664628"/>
    </source>
</evidence>
<feature type="domain" description="Beta/gamma crystallin 'Greek key'" evidence="4">
    <location>
        <begin position="20"/>
        <end position="59"/>
    </location>
</feature>